<dbReference type="Gene3D" id="3.30.730.10">
    <property type="entry name" value="AP2/ERF domain"/>
    <property type="match status" value="1"/>
</dbReference>
<dbReference type="InterPro" id="IPR016177">
    <property type="entry name" value="DNA-bd_dom_sf"/>
</dbReference>
<feature type="domain" description="AP2/ERF" evidence="6">
    <location>
        <begin position="107"/>
        <end position="169"/>
    </location>
</feature>
<dbReference type="GO" id="GO:0005634">
    <property type="term" value="C:nucleus"/>
    <property type="evidence" value="ECO:0007669"/>
    <property type="project" value="UniProtKB-SubCell"/>
</dbReference>
<dbReference type="PROSITE" id="PS51032">
    <property type="entry name" value="AP2_ERF"/>
    <property type="match status" value="1"/>
</dbReference>
<evidence type="ECO:0000256" key="3">
    <source>
        <dbReference type="ARBA" id="ARBA00023125"/>
    </source>
</evidence>
<evidence type="ECO:0000313" key="7">
    <source>
        <dbReference type="EMBL" id="CAI2381245.1"/>
    </source>
</evidence>
<dbReference type="InterPro" id="IPR036955">
    <property type="entry name" value="AP2/ERF_dom_sf"/>
</dbReference>
<keyword evidence="4" id="KW-0804">Transcription</keyword>
<evidence type="ECO:0000259" key="6">
    <source>
        <dbReference type="PROSITE" id="PS51032"/>
    </source>
</evidence>
<dbReference type="GO" id="GO:0003700">
    <property type="term" value="F:DNA-binding transcription factor activity"/>
    <property type="evidence" value="ECO:0007669"/>
    <property type="project" value="InterPro"/>
</dbReference>
<comment type="caution">
    <text evidence="7">The sequence shown here is derived from an EMBL/GenBank/DDBJ whole genome shotgun (WGS) entry which is preliminary data.</text>
</comment>
<proteinExistence type="predicted"/>
<dbReference type="InterPro" id="IPR001471">
    <property type="entry name" value="AP2/ERF_dom"/>
</dbReference>
<dbReference type="EMBL" id="CAMPGE010023288">
    <property type="protein sequence ID" value="CAI2381245.1"/>
    <property type="molecule type" value="Genomic_DNA"/>
</dbReference>
<evidence type="ECO:0000256" key="5">
    <source>
        <dbReference type="ARBA" id="ARBA00023242"/>
    </source>
</evidence>
<dbReference type="Proteomes" id="UP001295684">
    <property type="component" value="Unassembled WGS sequence"/>
</dbReference>
<organism evidence="7 8">
    <name type="scientific">Euplotes crassus</name>
    <dbReference type="NCBI Taxonomy" id="5936"/>
    <lineage>
        <taxon>Eukaryota</taxon>
        <taxon>Sar</taxon>
        <taxon>Alveolata</taxon>
        <taxon>Ciliophora</taxon>
        <taxon>Intramacronucleata</taxon>
        <taxon>Spirotrichea</taxon>
        <taxon>Hypotrichia</taxon>
        <taxon>Euplotida</taxon>
        <taxon>Euplotidae</taxon>
        <taxon>Moneuplotes</taxon>
    </lineage>
</organism>
<evidence type="ECO:0000313" key="8">
    <source>
        <dbReference type="Proteomes" id="UP001295684"/>
    </source>
</evidence>
<protein>
    <recommendedName>
        <fullName evidence="6">AP2/ERF domain-containing protein</fullName>
    </recommendedName>
</protein>
<comment type="subcellular location">
    <subcellularLocation>
        <location evidence="1">Nucleus</location>
    </subcellularLocation>
</comment>
<sequence>MFTCSPSRIQLDLLLHHQILFMNNQYCLCPGSSEGCTEDILSPNIKSDKVVTKQSSRIIKSRKANKLLKSRNTEKGLAILQRILQSYDGKDEVVVKRFPKSKTTSQIFKSGRRSSYIGVSKNGDVWQALIMIDSKKTYIGTYHKEKEAAMAYDFYSIILKQLAAKTNFDYTLSMIKRMVYNYYENGQEFIPADCM</sequence>
<reference evidence="7" key="1">
    <citation type="submission" date="2023-07" db="EMBL/GenBank/DDBJ databases">
        <authorList>
            <consortium name="AG Swart"/>
            <person name="Singh M."/>
            <person name="Singh A."/>
            <person name="Seah K."/>
            <person name="Emmerich C."/>
        </authorList>
    </citation>
    <scope>NUCLEOTIDE SEQUENCE</scope>
    <source>
        <strain evidence="7">DP1</strain>
    </source>
</reference>
<keyword evidence="5" id="KW-0539">Nucleus</keyword>
<keyword evidence="8" id="KW-1185">Reference proteome</keyword>
<keyword evidence="2" id="KW-0805">Transcription regulation</keyword>
<evidence type="ECO:0000256" key="1">
    <source>
        <dbReference type="ARBA" id="ARBA00004123"/>
    </source>
</evidence>
<name>A0AAD2D686_EUPCR</name>
<dbReference type="SUPFAM" id="SSF54171">
    <property type="entry name" value="DNA-binding domain"/>
    <property type="match status" value="1"/>
</dbReference>
<accession>A0AAD2D686</accession>
<keyword evidence="3" id="KW-0238">DNA-binding</keyword>
<evidence type="ECO:0000256" key="4">
    <source>
        <dbReference type="ARBA" id="ARBA00023163"/>
    </source>
</evidence>
<evidence type="ECO:0000256" key="2">
    <source>
        <dbReference type="ARBA" id="ARBA00023015"/>
    </source>
</evidence>
<gene>
    <name evidence="7" type="ORF">ECRASSUSDP1_LOCUS22696</name>
</gene>
<dbReference type="GO" id="GO:0003677">
    <property type="term" value="F:DNA binding"/>
    <property type="evidence" value="ECO:0007669"/>
    <property type="project" value="UniProtKB-KW"/>
</dbReference>
<dbReference type="AlphaFoldDB" id="A0AAD2D686"/>